<dbReference type="AlphaFoldDB" id="F2J048"/>
<dbReference type="GO" id="GO:0016787">
    <property type="term" value="F:hydrolase activity"/>
    <property type="evidence" value="ECO:0007669"/>
    <property type="project" value="UniProtKB-KW"/>
</dbReference>
<dbReference type="Pfam" id="PF04794">
    <property type="entry name" value="YdjC"/>
    <property type="match status" value="1"/>
</dbReference>
<keyword evidence="4" id="KW-0460">Magnesium</keyword>
<keyword evidence="2" id="KW-0479">Metal-binding</keyword>
<evidence type="ECO:0000313" key="6">
    <source>
        <dbReference type="EMBL" id="ADZ71884.1"/>
    </source>
</evidence>
<evidence type="ECO:0000313" key="7">
    <source>
        <dbReference type="Proteomes" id="UP000008130"/>
    </source>
</evidence>
<dbReference type="GO" id="GO:0046872">
    <property type="term" value="F:metal ion binding"/>
    <property type="evidence" value="ECO:0007669"/>
    <property type="project" value="UniProtKB-KW"/>
</dbReference>
<proteinExistence type="predicted"/>
<reference evidence="6 7" key="1">
    <citation type="journal article" date="2011" name="J. Bacteriol.">
        <title>Complete genome sequence of Polymorphum gilvum SL003B-26A1T, a crude oil-degrading bacterium from oil-polluted saline soil.</title>
        <authorList>
            <person name="Li S.G."/>
            <person name="Tang Y.Q."/>
            <person name="Nie Y."/>
            <person name="Cai M."/>
            <person name="Wu X.L."/>
        </authorList>
    </citation>
    <scope>NUCLEOTIDE SEQUENCE [LARGE SCALE GENOMIC DNA]</scope>
    <source>
        <strain evidence="7">LMG 25793 / CGMCC 1.9160 / SL003B-26A1</strain>
    </source>
</reference>
<dbReference type="Proteomes" id="UP000008130">
    <property type="component" value="Chromosome"/>
</dbReference>
<dbReference type="InterPro" id="IPR006879">
    <property type="entry name" value="YdjC-like"/>
</dbReference>
<evidence type="ECO:0000256" key="2">
    <source>
        <dbReference type="ARBA" id="ARBA00022723"/>
    </source>
</evidence>
<dbReference type="KEGG" id="pgv:SL003B_3461"/>
<keyword evidence="7" id="KW-1185">Reference proteome</keyword>
<dbReference type="OrthoDB" id="9774177at2"/>
<evidence type="ECO:0000256" key="3">
    <source>
        <dbReference type="ARBA" id="ARBA00022801"/>
    </source>
</evidence>
<dbReference type="GO" id="GO:0005975">
    <property type="term" value="P:carbohydrate metabolic process"/>
    <property type="evidence" value="ECO:0007669"/>
    <property type="project" value="InterPro"/>
</dbReference>
<keyword evidence="5" id="KW-0119">Carbohydrate metabolism</keyword>
<accession>F2J048</accession>
<dbReference type="Gene3D" id="3.20.20.370">
    <property type="entry name" value="Glycoside hydrolase/deacetylase"/>
    <property type="match status" value="1"/>
</dbReference>
<comment type="cofactor">
    <cofactor evidence="1">
        <name>Mg(2+)</name>
        <dbReference type="ChEBI" id="CHEBI:18420"/>
    </cofactor>
</comment>
<evidence type="ECO:0000256" key="5">
    <source>
        <dbReference type="ARBA" id="ARBA00023277"/>
    </source>
</evidence>
<evidence type="ECO:0008006" key="8">
    <source>
        <dbReference type="Google" id="ProtNLM"/>
    </source>
</evidence>
<dbReference type="InterPro" id="IPR011330">
    <property type="entry name" value="Glyco_hydro/deAcase_b/a-brl"/>
</dbReference>
<protein>
    <recommendedName>
        <fullName evidence="8">YdjC-like protein</fullName>
    </recommendedName>
</protein>
<dbReference type="STRING" id="991905.SL003B_3461"/>
<gene>
    <name evidence="6" type="ordered locus">SL003B_3461</name>
</gene>
<evidence type="ECO:0000256" key="4">
    <source>
        <dbReference type="ARBA" id="ARBA00022842"/>
    </source>
</evidence>
<dbReference type="RefSeq" id="WP_013654192.1">
    <property type="nucleotide sequence ID" value="NC_015259.1"/>
</dbReference>
<name>F2J048_POLGS</name>
<dbReference type="SUPFAM" id="SSF88713">
    <property type="entry name" value="Glycoside hydrolase/deacetylase"/>
    <property type="match status" value="1"/>
</dbReference>
<organism evidence="6 7">
    <name type="scientific">Polymorphum gilvum (strain LMG 25793 / CGMCC 1.9160 / SL003B-26A1)</name>
    <dbReference type="NCBI Taxonomy" id="991905"/>
    <lineage>
        <taxon>Bacteria</taxon>
        <taxon>Pseudomonadati</taxon>
        <taxon>Pseudomonadota</taxon>
        <taxon>Alphaproteobacteria</taxon>
        <taxon>Rhodobacterales</taxon>
        <taxon>Paracoccaceae</taxon>
        <taxon>Polymorphum</taxon>
    </lineage>
</organism>
<sequence>MKRITLAAVDYGLAFGVDRAVRSLLAARRLSAVGCLVCTDLWSREYLPLRELAEQEAGHALIGLTVALSGRTGEPCSLRWRDTFGASFRTPGWISRRATLRLLPDEIVRSEIVAQIRLFADYFGRAPDFVTLRDGLMRHRVIAGLLMKAVADCGLKKPPLLIFPLAEGWRARRFARFAAKHGLKTLPCGPLLPALEDRAALQQALRGHFDGLADMTFVACMPAVPDDRLRRIESRHQVAVRACQFDVLMSDEFFRTLDEKDVFLY</sequence>
<dbReference type="eggNOG" id="COG3394">
    <property type="taxonomic scope" value="Bacteria"/>
</dbReference>
<evidence type="ECO:0000256" key="1">
    <source>
        <dbReference type="ARBA" id="ARBA00001946"/>
    </source>
</evidence>
<keyword evidence="3" id="KW-0378">Hydrolase</keyword>
<dbReference type="EMBL" id="CP002568">
    <property type="protein sequence ID" value="ADZ71884.1"/>
    <property type="molecule type" value="Genomic_DNA"/>
</dbReference>
<dbReference type="HOGENOM" id="CLU_1048822_0_0_5"/>